<evidence type="ECO:0000313" key="1">
    <source>
        <dbReference type="EMBL" id="MCI79183.1"/>
    </source>
</evidence>
<dbReference type="AlphaFoldDB" id="A0A392UVH3"/>
<accession>A0A392UVH3</accession>
<evidence type="ECO:0000313" key="2">
    <source>
        <dbReference type="Proteomes" id="UP000265520"/>
    </source>
</evidence>
<dbReference type="EMBL" id="LXQA010967954">
    <property type="protein sequence ID" value="MCI79183.1"/>
    <property type="molecule type" value="Genomic_DNA"/>
</dbReference>
<reference evidence="1 2" key="1">
    <citation type="journal article" date="2018" name="Front. Plant Sci.">
        <title>Red Clover (Trifolium pratense) and Zigzag Clover (T. medium) - A Picture of Genomic Similarities and Differences.</title>
        <authorList>
            <person name="Dluhosova J."/>
            <person name="Istvanek J."/>
            <person name="Nedelnik J."/>
            <person name="Repkova J."/>
        </authorList>
    </citation>
    <scope>NUCLEOTIDE SEQUENCE [LARGE SCALE GENOMIC DNA]</scope>
    <source>
        <strain evidence="2">cv. 10/8</strain>
        <tissue evidence="1">Leaf</tissue>
    </source>
</reference>
<name>A0A392UVH3_9FABA</name>
<comment type="caution">
    <text evidence="1">The sequence shown here is derived from an EMBL/GenBank/DDBJ whole genome shotgun (WGS) entry which is preliminary data.</text>
</comment>
<feature type="non-terminal residue" evidence="1">
    <location>
        <position position="18"/>
    </location>
</feature>
<dbReference type="Proteomes" id="UP000265520">
    <property type="component" value="Unassembled WGS sequence"/>
</dbReference>
<sequence>MARLDRTNIERVMAILVE</sequence>
<proteinExistence type="predicted"/>
<keyword evidence="2" id="KW-1185">Reference proteome</keyword>
<organism evidence="1 2">
    <name type="scientific">Trifolium medium</name>
    <dbReference type="NCBI Taxonomy" id="97028"/>
    <lineage>
        <taxon>Eukaryota</taxon>
        <taxon>Viridiplantae</taxon>
        <taxon>Streptophyta</taxon>
        <taxon>Embryophyta</taxon>
        <taxon>Tracheophyta</taxon>
        <taxon>Spermatophyta</taxon>
        <taxon>Magnoliopsida</taxon>
        <taxon>eudicotyledons</taxon>
        <taxon>Gunneridae</taxon>
        <taxon>Pentapetalae</taxon>
        <taxon>rosids</taxon>
        <taxon>fabids</taxon>
        <taxon>Fabales</taxon>
        <taxon>Fabaceae</taxon>
        <taxon>Papilionoideae</taxon>
        <taxon>50 kb inversion clade</taxon>
        <taxon>NPAAA clade</taxon>
        <taxon>Hologalegina</taxon>
        <taxon>IRL clade</taxon>
        <taxon>Trifolieae</taxon>
        <taxon>Trifolium</taxon>
    </lineage>
</organism>
<protein>
    <submittedName>
        <fullName evidence="1">Uncharacterized protein</fullName>
    </submittedName>
</protein>